<name>A0A1B6GRW8_9HEMI</name>
<dbReference type="InterPro" id="IPR051121">
    <property type="entry name" value="FAH"/>
</dbReference>
<dbReference type="PANTHER" id="PTHR42796">
    <property type="entry name" value="FUMARYLACETOACETATE HYDROLASE DOMAIN-CONTAINING PROTEIN 2A-RELATED"/>
    <property type="match status" value="1"/>
</dbReference>
<dbReference type="SUPFAM" id="SSF56529">
    <property type="entry name" value="FAH"/>
    <property type="match status" value="1"/>
</dbReference>
<accession>A0A1B6GRW8</accession>
<dbReference type="GO" id="GO:0046872">
    <property type="term" value="F:metal ion binding"/>
    <property type="evidence" value="ECO:0007669"/>
    <property type="project" value="UniProtKB-KW"/>
</dbReference>
<dbReference type="InterPro" id="IPR011234">
    <property type="entry name" value="Fumarylacetoacetase-like_C"/>
</dbReference>
<evidence type="ECO:0000313" key="4">
    <source>
        <dbReference type="EMBL" id="JAS65159.1"/>
    </source>
</evidence>
<evidence type="ECO:0000259" key="3">
    <source>
        <dbReference type="Pfam" id="PF01557"/>
    </source>
</evidence>
<reference evidence="4" key="1">
    <citation type="submission" date="2015-11" db="EMBL/GenBank/DDBJ databases">
        <title>De novo transcriptome assembly of four potential Pierce s Disease insect vectors from Arizona vineyards.</title>
        <authorList>
            <person name="Tassone E.E."/>
        </authorList>
    </citation>
    <scope>NUCLEOTIDE SEQUENCE</scope>
</reference>
<comment type="similarity">
    <text evidence="1">Belongs to the FAH family.</text>
</comment>
<dbReference type="GO" id="GO:0006107">
    <property type="term" value="P:oxaloacetate metabolic process"/>
    <property type="evidence" value="ECO:0007669"/>
    <property type="project" value="UniProtKB-ARBA"/>
</dbReference>
<organism evidence="4">
    <name type="scientific">Cuerna arida</name>
    <dbReference type="NCBI Taxonomy" id="1464854"/>
    <lineage>
        <taxon>Eukaryota</taxon>
        <taxon>Metazoa</taxon>
        <taxon>Ecdysozoa</taxon>
        <taxon>Arthropoda</taxon>
        <taxon>Hexapoda</taxon>
        <taxon>Insecta</taxon>
        <taxon>Pterygota</taxon>
        <taxon>Neoptera</taxon>
        <taxon>Paraneoptera</taxon>
        <taxon>Hemiptera</taxon>
        <taxon>Auchenorrhyncha</taxon>
        <taxon>Membracoidea</taxon>
        <taxon>Cicadellidae</taxon>
        <taxon>Cicadellinae</taxon>
        <taxon>Proconiini</taxon>
        <taxon>Cuerna</taxon>
    </lineage>
</organism>
<dbReference type="EMBL" id="GECZ01004610">
    <property type="protein sequence ID" value="JAS65159.1"/>
    <property type="molecule type" value="Transcribed_RNA"/>
</dbReference>
<evidence type="ECO:0000256" key="1">
    <source>
        <dbReference type="ARBA" id="ARBA00010211"/>
    </source>
</evidence>
<sequence length="346" mass="38108">MAIKIISSRFFVSCGKYSRFSIHRLPATQSHPGQILKCINNSVNLKRQFSVSNNPLRMRFVQFRCLKGGPQRLGVQLTQEGDVIDISAVDSSIPNNLVQFLENGPSLLEKAKRIVGEGKSTNQLSEVELLAPVTRPDKILCVGLNYKAHCDEQKKPYPVEPFFFNKFPSTIVSPNGKITHPPNTKKLDWEVELTVVIGQKCRNVQASDALKYVFGYTIAQDISARDWQTPKKNNGQWLFAKSMDTFCPLGPAVVVKEAFGTPNDKNIKCSINGSVKQNSNTSDLIHSVEDLIAYLSHCVTLLPGDLILTGTPGGVGLYSNPQQFLAPGDVIESEISGIGKLINHVV</sequence>
<dbReference type="Pfam" id="PF01557">
    <property type="entry name" value="FAA_hydrolase"/>
    <property type="match status" value="1"/>
</dbReference>
<dbReference type="Gene3D" id="3.90.850.10">
    <property type="entry name" value="Fumarylacetoacetase-like, C-terminal domain"/>
    <property type="match status" value="1"/>
</dbReference>
<evidence type="ECO:0000256" key="2">
    <source>
        <dbReference type="ARBA" id="ARBA00022723"/>
    </source>
</evidence>
<proteinExistence type="inferred from homology"/>
<protein>
    <recommendedName>
        <fullName evidence="3">Fumarylacetoacetase-like C-terminal domain-containing protein</fullName>
    </recommendedName>
</protein>
<dbReference type="FunFam" id="3.90.850.10:FF:000002">
    <property type="entry name" value="2-hydroxyhepta-2,4-diene-1,7-dioate isomerase"/>
    <property type="match status" value="1"/>
</dbReference>
<dbReference type="InterPro" id="IPR036663">
    <property type="entry name" value="Fumarylacetoacetase_C_sf"/>
</dbReference>
<keyword evidence="2" id="KW-0479">Metal-binding</keyword>
<feature type="domain" description="Fumarylacetoacetase-like C-terminal" evidence="3">
    <location>
        <begin position="138"/>
        <end position="346"/>
    </location>
</feature>
<dbReference type="PANTHER" id="PTHR42796:SF4">
    <property type="entry name" value="FUMARYLACETOACETATE HYDROLASE DOMAIN-CONTAINING PROTEIN 2A"/>
    <property type="match status" value="1"/>
</dbReference>
<dbReference type="AlphaFoldDB" id="A0A1B6GRW8"/>
<gene>
    <name evidence="4" type="ORF">g.39909</name>
</gene>
<dbReference type="GO" id="GO:0050163">
    <property type="term" value="F:oxaloacetate tautomerase activity"/>
    <property type="evidence" value="ECO:0007669"/>
    <property type="project" value="UniProtKB-ARBA"/>
</dbReference>